<feature type="compositionally biased region" description="Polar residues" evidence="3">
    <location>
        <begin position="358"/>
        <end position="368"/>
    </location>
</feature>
<dbReference type="Pfam" id="PF00611">
    <property type="entry name" value="FCH"/>
    <property type="match status" value="1"/>
</dbReference>
<keyword evidence="2" id="KW-0728">SH3 domain</keyword>
<dbReference type="OMA" id="XDELTKI"/>
<reference evidence="5" key="1">
    <citation type="journal article" date="2008" name="Nat. Genet.">
        <title>The Pristionchus pacificus genome provides a unique perspective on nematode lifestyle and parasitism.</title>
        <authorList>
            <person name="Dieterich C."/>
            <person name="Clifton S.W."/>
            <person name="Schuster L.N."/>
            <person name="Chinwalla A."/>
            <person name="Delehaunty K."/>
            <person name="Dinkelacker I."/>
            <person name="Fulton L."/>
            <person name="Fulton R."/>
            <person name="Godfrey J."/>
            <person name="Minx P."/>
            <person name="Mitreva M."/>
            <person name="Roeseler W."/>
            <person name="Tian H."/>
            <person name="Witte H."/>
            <person name="Yang S.P."/>
            <person name="Wilson R.K."/>
            <person name="Sommer R.J."/>
        </authorList>
    </citation>
    <scope>NUCLEOTIDE SEQUENCE [LARGE SCALE GENOMIC DNA]</scope>
    <source>
        <strain evidence="5">PS312</strain>
    </source>
</reference>
<protein>
    <submittedName>
        <fullName evidence="4">Sdpn-1</fullName>
    </submittedName>
</protein>
<dbReference type="GO" id="GO:0005886">
    <property type="term" value="C:plasma membrane"/>
    <property type="evidence" value="ECO:0000318"/>
    <property type="project" value="GO_Central"/>
</dbReference>
<accession>A0A8R1UC13</accession>
<evidence type="ECO:0000313" key="5">
    <source>
        <dbReference type="Proteomes" id="UP000005239"/>
    </source>
</evidence>
<dbReference type="FunFam" id="1.20.1270.60:FF:000009">
    <property type="entry name" value="Protein kinase C and casein kinase substrate in neurons 2"/>
    <property type="match status" value="1"/>
</dbReference>
<dbReference type="InterPro" id="IPR001060">
    <property type="entry name" value="FCH_dom"/>
</dbReference>
<evidence type="ECO:0000256" key="2">
    <source>
        <dbReference type="ARBA" id="ARBA00022443"/>
    </source>
</evidence>
<dbReference type="GO" id="GO:0055038">
    <property type="term" value="C:recycling endosome membrane"/>
    <property type="evidence" value="ECO:0007669"/>
    <property type="project" value="EnsemblMetazoa"/>
</dbReference>
<gene>
    <name evidence="4" type="primary">WBGene00108383</name>
</gene>
<dbReference type="InterPro" id="IPR036028">
    <property type="entry name" value="SH3-like_dom_sf"/>
</dbReference>
<dbReference type="InterPro" id="IPR001452">
    <property type="entry name" value="SH3_domain"/>
</dbReference>
<dbReference type="PRINTS" id="PR00452">
    <property type="entry name" value="SH3DOMAIN"/>
</dbReference>
<dbReference type="GO" id="GO:0030100">
    <property type="term" value="P:regulation of endocytosis"/>
    <property type="evidence" value="ECO:0000318"/>
    <property type="project" value="GO_Central"/>
</dbReference>
<dbReference type="SMART" id="SM00055">
    <property type="entry name" value="FCH"/>
    <property type="match status" value="1"/>
</dbReference>
<dbReference type="PANTHER" id="PTHR23065:SF11">
    <property type="entry name" value="SYNDAPIN, ISOFORM C"/>
    <property type="match status" value="1"/>
</dbReference>
<evidence type="ECO:0000256" key="1">
    <source>
        <dbReference type="ARBA" id="ARBA00004184"/>
    </source>
</evidence>
<reference evidence="4" key="2">
    <citation type="submission" date="2022-06" db="UniProtKB">
        <authorList>
            <consortium name="EnsemblMetazoa"/>
        </authorList>
    </citation>
    <scope>IDENTIFICATION</scope>
    <source>
        <strain evidence="4">PS312</strain>
    </source>
</reference>
<dbReference type="InterPro" id="IPR031160">
    <property type="entry name" value="F_BAR_dom"/>
</dbReference>
<dbReference type="GO" id="GO:0005768">
    <property type="term" value="C:endosome"/>
    <property type="evidence" value="ECO:0000318"/>
    <property type="project" value="GO_Central"/>
</dbReference>
<dbReference type="SUPFAM" id="SSF103657">
    <property type="entry name" value="BAR/IMD domain-like"/>
    <property type="match status" value="1"/>
</dbReference>
<dbReference type="PROSITE" id="PS51741">
    <property type="entry name" value="F_BAR"/>
    <property type="match status" value="1"/>
</dbReference>
<sequence length="478" mass="54395">MAETAMGGFWEIGAYRTNVKRIRDGMEQIEELSRMAKERAEIEKQYVRSLQTFSDKWRGQVDRTVPEGALKRGWLTLVEESEALSMQHGRARDRLLDEIVKTLALFRKENHHPSAFRSPKEIREIEEAFEKAQKHWKKLFERVESAKKAYHGACRAEKSAGILVQNAQADTAVTPDQVNKMKERLMKAKDDVVKTRKHYELQLQEIAQYRGPYIENMSFVFEKCQLGEMKRAKFLIEMMAGHESVMADLVRNRTFINLHIDMEQKFKETNESVLQADLKQWSTQFGVDAATLWPTYEEYSPEMRQISNSKTMSKDNGGVVLTRQIIKNEEVPAAVSTRTSTIASSKRNSVIPEPPKPSNYSDSDTGTYDSRKSAEKPPKIEDAKGSQEKWADSQTDSQPATTPDSAKFADFDDDTPVAPVRGRDARVLYDYNPMEDDEIALKKGEIIELLSEPDSLGWCQGRVGTACGLFPASYVQTV</sequence>
<comment type="subcellular location">
    <subcellularLocation>
        <location evidence="1">Endomembrane system</location>
        <topology evidence="1">Peripheral membrane protein</topology>
    </subcellularLocation>
</comment>
<feature type="compositionally biased region" description="Basic and acidic residues" evidence="3">
    <location>
        <begin position="369"/>
        <end position="391"/>
    </location>
</feature>
<organism evidence="4 5">
    <name type="scientific">Pristionchus pacificus</name>
    <name type="common">Parasitic nematode worm</name>
    <dbReference type="NCBI Taxonomy" id="54126"/>
    <lineage>
        <taxon>Eukaryota</taxon>
        <taxon>Metazoa</taxon>
        <taxon>Ecdysozoa</taxon>
        <taxon>Nematoda</taxon>
        <taxon>Chromadorea</taxon>
        <taxon>Rhabditida</taxon>
        <taxon>Rhabditina</taxon>
        <taxon>Diplogasteromorpha</taxon>
        <taxon>Diplogasteroidea</taxon>
        <taxon>Neodiplogasteridae</taxon>
        <taxon>Pristionchus</taxon>
    </lineage>
</organism>
<dbReference type="GO" id="GO:0005543">
    <property type="term" value="F:phospholipid binding"/>
    <property type="evidence" value="ECO:0000318"/>
    <property type="project" value="GO_Central"/>
</dbReference>
<feature type="compositionally biased region" description="Polar residues" evidence="3">
    <location>
        <begin position="392"/>
        <end position="404"/>
    </location>
</feature>
<evidence type="ECO:0000256" key="3">
    <source>
        <dbReference type="SAM" id="MobiDB-lite"/>
    </source>
</evidence>
<dbReference type="GO" id="GO:0007010">
    <property type="term" value="P:cytoskeleton organization"/>
    <property type="evidence" value="ECO:0000318"/>
    <property type="project" value="GO_Central"/>
</dbReference>
<dbReference type="AlphaFoldDB" id="A0A454Y2I0"/>
<dbReference type="SUPFAM" id="SSF50044">
    <property type="entry name" value="SH3-domain"/>
    <property type="match status" value="1"/>
</dbReference>
<dbReference type="InterPro" id="IPR027267">
    <property type="entry name" value="AH/BAR_dom_sf"/>
</dbReference>
<dbReference type="GO" id="GO:0097320">
    <property type="term" value="P:plasma membrane tubulation"/>
    <property type="evidence" value="ECO:0000318"/>
    <property type="project" value="GO_Central"/>
</dbReference>
<dbReference type="PROSITE" id="PS50002">
    <property type="entry name" value="SH3"/>
    <property type="match status" value="1"/>
</dbReference>
<dbReference type="Gene3D" id="1.20.1270.60">
    <property type="entry name" value="Arfaptin homology (AH) domain/BAR domain"/>
    <property type="match status" value="1"/>
</dbReference>
<evidence type="ECO:0000313" key="4">
    <source>
        <dbReference type="EnsemblMetazoa" id="PPA18829.1"/>
    </source>
</evidence>
<accession>A0A454Y2I0</accession>
<dbReference type="GO" id="GO:0032456">
    <property type="term" value="P:endocytic recycling"/>
    <property type="evidence" value="ECO:0007669"/>
    <property type="project" value="EnsemblMetazoa"/>
</dbReference>
<dbReference type="OrthoDB" id="10255128at2759"/>
<name>A0A454Y2I0_PRIPA</name>
<keyword evidence="5" id="KW-1185">Reference proteome</keyword>
<dbReference type="SMART" id="SM00326">
    <property type="entry name" value="SH3"/>
    <property type="match status" value="1"/>
</dbReference>
<feature type="compositionally biased region" description="Polar residues" evidence="3">
    <location>
        <begin position="336"/>
        <end position="348"/>
    </location>
</feature>
<proteinExistence type="predicted"/>
<dbReference type="EnsemblMetazoa" id="PPA18829.1">
    <property type="protein sequence ID" value="PPA18829.1"/>
    <property type="gene ID" value="WBGene00108383"/>
</dbReference>
<dbReference type="Proteomes" id="UP000005239">
    <property type="component" value="Unassembled WGS sequence"/>
</dbReference>
<dbReference type="FunFam" id="2.30.30.40:FF:000324">
    <property type="entry name" value="SH3 domain-containing protein"/>
    <property type="match status" value="1"/>
</dbReference>
<dbReference type="Pfam" id="PF00018">
    <property type="entry name" value="SH3_1"/>
    <property type="match status" value="1"/>
</dbReference>
<dbReference type="GO" id="GO:0005769">
    <property type="term" value="C:early endosome"/>
    <property type="evidence" value="ECO:0007669"/>
    <property type="project" value="EnsemblMetazoa"/>
</dbReference>
<feature type="region of interest" description="Disordered" evidence="3">
    <location>
        <begin position="332"/>
        <end position="417"/>
    </location>
</feature>
<dbReference type="Gene3D" id="2.30.30.40">
    <property type="entry name" value="SH3 Domains"/>
    <property type="match status" value="1"/>
</dbReference>
<dbReference type="GO" id="GO:0005737">
    <property type="term" value="C:cytoplasm"/>
    <property type="evidence" value="ECO:0000318"/>
    <property type="project" value="GO_Central"/>
</dbReference>
<dbReference type="PANTHER" id="PTHR23065">
    <property type="entry name" value="PROLINE-SERINE-THREONINE PHOSPHATASE INTERACTING PROTEIN 1"/>
    <property type="match status" value="1"/>
</dbReference>